<dbReference type="InterPro" id="IPR055567">
    <property type="entry name" value="DUF7143"/>
</dbReference>
<comment type="caution">
    <text evidence="3">The sequence shown here is derived from an EMBL/GenBank/DDBJ whole genome shotgun (WGS) entry which is preliminary data.</text>
</comment>
<evidence type="ECO:0000313" key="3">
    <source>
        <dbReference type="EMBL" id="KNZ50731.1"/>
    </source>
</evidence>
<dbReference type="Proteomes" id="UP000037035">
    <property type="component" value="Unassembled WGS sequence"/>
</dbReference>
<dbReference type="OrthoDB" id="2501823at2759"/>
<dbReference type="AlphaFoldDB" id="A0A0L6UQB8"/>
<feature type="region of interest" description="Disordered" evidence="1">
    <location>
        <begin position="264"/>
        <end position="283"/>
    </location>
</feature>
<accession>A0A0L6UQB8</accession>
<proteinExistence type="predicted"/>
<dbReference type="PANTHER" id="PTHR37592:SF1">
    <property type="match status" value="1"/>
</dbReference>
<feature type="domain" description="DUF7143" evidence="2">
    <location>
        <begin position="98"/>
        <end position="227"/>
    </location>
</feature>
<name>A0A0L6UQB8_9BASI</name>
<keyword evidence="4" id="KW-1185">Reference proteome</keyword>
<evidence type="ECO:0000256" key="1">
    <source>
        <dbReference type="SAM" id="MobiDB-lite"/>
    </source>
</evidence>
<dbReference type="EMBL" id="LAVV01009357">
    <property type="protein sequence ID" value="KNZ50731.1"/>
    <property type="molecule type" value="Genomic_DNA"/>
</dbReference>
<evidence type="ECO:0000259" key="2">
    <source>
        <dbReference type="Pfam" id="PF23631"/>
    </source>
</evidence>
<gene>
    <name evidence="3" type="ORF">VP01_426g5</name>
</gene>
<protein>
    <recommendedName>
        <fullName evidence="2">DUF7143 domain-containing protein</fullName>
    </recommendedName>
</protein>
<feature type="region of interest" description="Disordered" evidence="1">
    <location>
        <begin position="28"/>
        <end position="57"/>
    </location>
</feature>
<sequence length="312" mass="35635">MPNSGGSIQYHTIDASNVQVAYVLPCKKSRSDAPPSPQPPQPHEEPQKRETGLKLAQSDEDSVFNPKPCFIMGNFLQILFSPNFLHFLYLFDSLLDFLTCIKAGIRVIPPIPELTFKGINYSDIHYRPNIVTTPVMSAFEIFTINSRNKVPEQIEFLFNSRELYISMEVAIRSLGNQLPRAADHVRDHRMVAKVLDFQLARLEGRIAEIEKALGEMLRFCANCSVKEKFDIIMRAAESGIIVDRFLDDLDRVGCLTKEQCDEEKKKAEDERKAAEKKKEEEKKKLGHWVPYRHQFCVEAPHQTEKGQVKEAG</sequence>
<dbReference type="VEuPathDB" id="FungiDB:VP01_426g5"/>
<reference evidence="3 4" key="1">
    <citation type="submission" date="2015-08" db="EMBL/GenBank/DDBJ databases">
        <title>Next Generation Sequencing and Analysis of the Genome of Puccinia sorghi L Schw, the Causal Agent of Maize Common Rust.</title>
        <authorList>
            <person name="Rochi L."/>
            <person name="Burguener G."/>
            <person name="Darino M."/>
            <person name="Turjanski A."/>
            <person name="Kreff E."/>
            <person name="Dieguez M.J."/>
            <person name="Sacco F."/>
        </authorList>
    </citation>
    <scope>NUCLEOTIDE SEQUENCE [LARGE SCALE GENOMIC DNA]</scope>
    <source>
        <strain evidence="3 4">RO10H11247</strain>
    </source>
</reference>
<dbReference type="Pfam" id="PF23631">
    <property type="entry name" value="DUF7143"/>
    <property type="match status" value="1"/>
</dbReference>
<organism evidence="3 4">
    <name type="scientific">Puccinia sorghi</name>
    <dbReference type="NCBI Taxonomy" id="27349"/>
    <lineage>
        <taxon>Eukaryota</taxon>
        <taxon>Fungi</taxon>
        <taxon>Dikarya</taxon>
        <taxon>Basidiomycota</taxon>
        <taxon>Pucciniomycotina</taxon>
        <taxon>Pucciniomycetes</taxon>
        <taxon>Pucciniales</taxon>
        <taxon>Pucciniaceae</taxon>
        <taxon>Puccinia</taxon>
    </lineage>
</organism>
<feature type="compositionally biased region" description="Basic and acidic residues" evidence="1">
    <location>
        <begin position="42"/>
        <end position="52"/>
    </location>
</feature>
<dbReference type="PANTHER" id="PTHR37592">
    <property type="match status" value="1"/>
</dbReference>
<evidence type="ECO:0000313" key="4">
    <source>
        <dbReference type="Proteomes" id="UP000037035"/>
    </source>
</evidence>